<sequence>MTSFPAQDELEPPRTRRAIGRLLDRFKRSQDGATIVEFALVLTPFLMLMFAILETALMFWTSQILEEALTQASRRLLTGQALTRYKGDGAANSAAFRNDVCALAPTGLIDCSKLTIDSRAYASFANAKTGTSSSNPVAGGALNTTGFGYNAAQAGQVVVVRAVLDYKLFFTQWSTALVNIGGGRRGIIATAVFRAEPFAAPAT</sequence>
<dbReference type="RefSeq" id="WP_160115767.1">
    <property type="nucleotide sequence ID" value="NZ_FNUY01000005.1"/>
</dbReference>
<dbReference type="EMBL" id="FNUY01000005">
    <property type="protein sequence ID" value="SEG42585.1"/>
    <property type="molecule type" value="Genomic_DNA"/>
</dbReference>
<dbReference type="Proteomes" id="UP000236743">
    <property type="component" value="Unassembled WGS sequence"/>
</dbReference>
<evidence type="ECO:0000256" key="1">
    <source>
        <dbReference type="SAM" id="Phobius"/>
    </source>
</evidence>
<gene>
    <name evidence="3" type="ORF">SAMN04488115_105160</name>
</gene>
<protein>
    <submittedName>
        <fullName evidence="3">Flp pilus assembly protein TadG</fullName>
    </submittedName>
</protein>
<dbReference type="AlphaFoldDB" id="A0A1H6A3E2"/>
<keyword evidence="1" id="KW-0812">Transmembrane</keyword>
<proteinExistence type="predicted"/>
<evidence type="ECO:0000313" key="3">
    <source>
        <dbReference type="EMBL" id="SEG42585.1"/>
    </source>
</evidence>
<keyword evidence="4" id="KW-1185">Reference proteome</keyword>
<evidence type="ECO:0000313" key="4">
    <source>
        <dbReference type="Proteomes" id="UP000236743"/>
    </source>
</evidence>
<accession>A0A1H6A3E2</accession>
<reference evidence="3 4" key="1">
    <citation type="submission" date="2016-10" db="EMBL/GenBank/DDBJ databases">
        <authorList>
            <person name="de Groot N.N."/>
        </authorList>
    </citation>
    <scope>NUCLEOTIDE SEQUENCE [LARGE SCALE GENOMIC DNA]</scope>
    <source>
        <strain evidence="3 4">DSM 26656</strain>
    </source>
</reference>
<name>A0A1H6A3E2_9HYPH</name>
<dbReference type="InterPro" id="IPR012495">
    <property type="entry name" value="TadE-like_dom"/>
</dbReference>
<keyword evidence="1" id="KW-0472">Membrane</keyword>
<dbReference type="OrthoDB" id="7349713at2"/>
<feature type="domain" description="TadE-like" evidence="2">
    <location>
        <begin position="32"/>
        <end position="74"/>
    </location>
</feature>
<feature type="transmembrane region" description="Helical" evidence="1">
    <location>
        <begin position="35"/>
        <end position="60"/>
    </location>
</feature>
<organism evidence="3 4">
    <name type="scientific">Bosea lathyri</name>
    <dbReference type="NCBI Taxonomy" id="1036778"/>
    <lineage>
        <taxon>Bacteria</taxon>
        <taxon>Pseudomonadati</taxon>
        <taxon>Pseudomonadota</taxon>
        <taxon>Alphaproteobacteria</taxon>
        <taxon>Hyphomicrobiales</taxon>
        <taxon>Boseaceae</taxon>
        <taxon>Bosea</taxon>
    </lineage>
</organism>
<dbReference type="Pfam" id="PF07811">
    <property type="entry name" value="TadE"/>
    <property type="match status" value="1"/>
</dbReference>
<keyword evidence="1" id="KW-1133">Transmembrane helix</keyword>
<evidence type="ECO:0000259" key="2">
    <source>
        <dbReference type="Pfam" id="PF07811"/>
    </source>
</evidence>